<dbReference type="Proteomes" id="UP000037460">
    <property type="component" value="Unassembled WGS sequence"/>
</dbReference>
<evidence type="ECO:0000313" key="2">
    <source>
        <dbReference type="EMBL" id="KOO29408.1"/>
    </source>
</evidence>
<reference evidence="3" key="1">
    <citation type="journal article" date="2015" name="PLoS Genet.">
        <title>Genome Sequence and Transcriptome Analyses of Chrysochromulina tobin: Metabolic Tools for Enhanced Algal Fitness in the Prominent Order Prymnesiales (Haptophyceae).</title>
        <authorList>
            <person name="Hovde B.T."/>
            <person name="Deodato C.R."/>
            <person name="Hunsperger H.M."/>
            <person name="Ryken S.A."/>
            <person name="Yost W."/>
            <person name="Jha R.K."/>
            <person name="Patterson J."/>
            <person name="Monnat R.J. Jr."/>
            <person name="Barlow S.B."/>
            <person name="Starkenburg S.R."/>
            <person name="Cattolico R.A."/>
        </authorList>
    </citation>
    <scope>NUCLEOTIDE SEQUENCE</scope>
    <source>
        <strain evidence="3">CCMP291</strain>
    </source>
</reference>
<keyword evidence="3" id="KW-1185">Reference proteome</keyword>
<feature type="compositionally biased region" description="Basic residues" evidence="1">
    <location>
        <begin position="841"/>
        <end position="851"/>
    </location>
</feature>
<dbReference type="EMBL" id="JWZX01002420">
    <property type="protein sequence ID" value="KOO29408.1"/>
    <property type="molecule type" value="Genomic_DNA"/>
</dbReference>
<sequence>MATVSSPLPPRAPNSMANMHVIKPRGLPVSSTSAEVDAEELPSLAKRVSAYLARVVGALADFEDQLLFEDGFFAREELFEEQIANLRREFDQNKRAQVLFARSDAVGLLIAQLVAAPVSAGGADLHSRRRQQFVFAASVLLTSSTALRTLHAHPSLIERLWALVERPAPLDPVQLQYWCRAAGSLLLGPPPTAAEGGSSTGAAVETSTLARLLPRMLPHAYSEAVCVLIKCVLGLPCDAKGLACAAISAAAPSAVLPMHAALLPNMGEHALLPQCVARLLAADESTDNCAELLCTLLDALPQRTDALELYKRFVSAAALLLEERCATLSDEQQQQMSLLPAALLGEGSGASVGTGISGASMASTASTRSEQRPFVQQLLPRLGALRTRLQGSRSLVQIGLATLLATLLETAPPALHALVADAGLLEAAVALYLRPDVNGGGQQDLLRVMLLRALKSALRAPAPRMHAAIILNATTPRSMLRAMRLPARTAPAREHLVLLYTALCKASEAHPGVREALRVDADAWLALGRSVAAGVGGEVAASPPAPAGPSPASSRVSPELYASPAELVDLEVDLEEEAFEIYPDAAAALAADEMHLEDVTAAAAALDAADAENVDPNSPPTANKRVRPHTGPATTGAQPSLPEAGCATPPPVRSSGGPRLQVSVPEPATTPPAAAGSGCAAAFRLATNVHPGTPRPEGRAQYGGGFAFALAPPAPLVPGEIGEIGEIGSPQPLARRAAHPGTPIPSAVPSASEGAHPGTPTPSHPGTPTLSHHGRAPPLAAQHEHPHNGTPRPNAPSHNGTPRPESASAVSSAGERGASYVEGDSLRSSDDFSRDTPQPKVTRRTYLHRRAKEASPFGGISDSPLPSPLPSPALGGGAFGGLFSPTIGSEAKPQAKPSQAKPALESPLLSSKFEQAALARAQLSAEMGAELDGADADEAEGEEDSAITQIRSSVRTLCF</sequence>
<proteinExistence type="predicted"/>
<protein>
    <submittedName>
        <fullName evidence="2">Uncharacterized protein</fullName>
    </submittedName>
</protein>
<dbReference type="AlphaFoldDB" id="A0A0M0JTB0"/>
<accession>A0A0M0JTB0</accession>
<feature type="compositionally biased region" description="Low complexity" evidence="1">
    <location>
        <begin position="662"/>
        <end position="676"/>
    </location>
</feature>
<name>A0A0M0JTB0_9EUKA</name>
<feature type="region of interest" description="Disordered" evidence="1">
    <location>
        <begin position="610"/>
        <end position="676"/>
    </location>
</feature>
<comment type="caution">
    <text evidence="2">The sequence shown here is derived from an EMBL/GenBank/DDBJ whole genome shotgun (WGS) entry which is preliminary data.</text>
</comment>
<feature type="region of interest" description="Disordered" evidence="1">
    <location>
        <begin position="721"/>
        <end position="908"/>
    </location>
</feature>
<feature type="compositionally biased region" description="Basic and acidic residues" evidence="1">
    <location>
        <begin position="824"/>
        <end position="834"/>
    </location>
</feature>
<evidence type="ECO:0000256" key="1">
    <source>
        <dbReference type="SAM" id="MobiDB-lite"/>
    </source>
</evidence>
<organism evidence="2 3">
    <name type="scientific">Chrysochromulina tobinii</name>
    <dbReference type="NCBI Taxonomy" id="1460289"/>
    <lineage>
        <taxon>Eukaryota</taxon>
        <taxon>Haptista</taxon>
        <taxon>Haptophyta</taxon>
        <taxon>Prymnesiophyceae</taxon>
        <taxon>Prymnesiales</taxon>
        <taxon>Chrysochromulinaceae</taxon>
        <taxon>Chrysochromulina</taxon>
    </lineage>
</organism>
<evidence type="ECO:0000313" key="3">
    <source>
        <dbReference type="Proteomes" id="UP000037460"/>
    </source>
</evidence>
<gene>
    <name evidence="2" type="ORF">Ctob_003535</name>
</gene>